<keyword evidence="4" id="KW-1185">Reference proteome</keyword>
<evidence type="ECO:0000259" key="2">
    <source>
        <dbReference type="Pfam" id="PF00049"/>
    </source>
</evidence>
<feature type="signal peptide" evidence="1">
    <location>
        <begin position="1"/>
        <end position="27"/>
    </location>
</feature>
<evidence type="ECO:0000256" key="1">
    <source>
        <dbReference type="SAM" id="SignalP"/>
    </source>
</evidence>
<evidence type="ECO:0000313" key="4">
    <source>
        <dbReference type="Proteomes" id="UP000594262"/>
    </source>
</evidence>
<feature type="chain" id="PRO_5029560833" description="Insulin-like domain-containing protein" evidence="1">
    <location>
        <begin position="28"/>
        <end position="110"/>
    </location>
</feature>
<dbReference type="AlphaFoldDB" id="A0A7M5VAI0"/>
<dbReference type="Gene3D" id="1.10.100.10">
    <property type="entry name" value="Insulin-like"/>
    <property type="match status" value="1"/>
</dbReference>
<feature type="domain" description="Insulin-like" evidence="2">
    <location>
        <begin position="36"/>
        <end position="108"/>
    </location>
</feature>
<dbReference type="InterPro" id="IPR036438">
    <property type="entry name" value="Insulin-like_sf"/>
</dbReference>
<dbReference type="Pfam" id="PF00049">
    <property type="entry name" value="Insulin"/>
    <property type="match status" value="1"/>
</dbReference>
<evidence type="ECO:0000313" key="3">
    <source>
        <dbReference type="EnsemblMetazoa" id="CLYHEMP006737.1"/>
    </source>
</evidence>
<organism evidence="3 4">
    <name type="scientific">Clytia hemisphaerica</name>
    <dbReference type="NCBI Taxonomy" id="252671"/>
    <lineage>
        <taxon>Eukaryota</taxon>
        <taxon>Metazoa</taxon>
        <taxon>Cnidaria</taxon>
        <taxon>Hydrozoa</taxon>
        <taxon>Hydroidolina</taxon>
        <taxon>Leptothecata</taxon>
        <taxon>Obeliida</taxon>
        <taxon>Clytiidae</taxon>
        <taxon>Clytia</taxon>
    </lineage>
</organism>
<dbReference type="GO" id="GO:0005179">
    <property type="term" value="F:hormone activity"/>
    <property type="evidence" value="ECO:0007669"/>
    <property type="project" value="InterPro"/>
</dbReference>
<dbReference type="EnsemblMetazoa" id="CLYHEMT006737.1">
    <property type="protein sequence ID" value="CLYHEMP006737.1"/>
    <property type="gene ID" value="CLYHEMG006737"/>
</dbReference>
<dbReference type="SUPFAM" id="SSF56994">
    <property type="entry name" value="Insulin-like"/>
    <property type="match status" value="1"/>
</dbReference>
<dbReference type="GO" id="GO:0005576">
    <property type="term" value="C:extracellular region"/>
    <property type="evidence" value="ECO:0007669"/>
    <property type="project" value="InterPro"/>
</dbReference>
<dbReference type="InterPro" id="IPR016179">
    <property type="entry name" value="Insulin-like"/>
</dbReference>
<protein>
    <recommendedName>
        <fullName evidence="2">Insulin-like domain-containing protein</fullName>
    </recommendedName>
</protein>
<keyword evidence="1" id="KW-0732">Signal</keyword>
<dbReference type="Proteomes" id="UP000594262">
    <property type="component" value="Unplaced"/>
</dbReference>
<name>A0A7M5VAI0_9CNID</name>
<reference evidence="3" key="1">
    <citation type="submission" date="2021-01" db="UniProtKB">
        <authorList>
            <consortium name="EnsemblMetazoa"/>
        </authorList>
    </citation>
    <scope>IDENTIFICATION</scope>
</reference>
<proteinExistence type="predicted"/>
<sequence>MGWMIKSHTIIFTICILATCLICRTDGKGKQGIRMHLCGAEFVKWWTITCRIKQKHNYITKKEEITLGSNKARQFLMLPTRKFKVARTQNAQEECCNEGCTVREIIGYNC</sequence>
<accession>A0A7M5VAI0</accession>